<feature type="compositionally biased region" description="Basic and acidic residues" evidence="3">
    <location>
        <begin position="391"/>
        <end position="408"/>
    </location>
</feature>
<feature type="coiled-coil region" evidence="2">
    <location>
        <begin position="1016"/>
        <end position="1123"/>
    </location>
</feature>
<comment type="caution">
    <text evidence="4">The sequence shown here is derived from an EMBL/GenBank/DDBJ whole genome shotgun (WGS) entry which is preliminary data.</text>
</comment>
<dbReference type="Proteomes" id="UP001291623">
    <property type="component" value="Unassembled WGS sequence"/>
</dbReference>
<evidence type="ECO:0000256" key="3">
    <source>
        <dbReference type="SAM" id="MobiDB-lite"/>
    </source>
</evidence>
<protein>
    <recommendedName>
        <fullName evidence="6">Dilute domain-containing protein</fullName>
    </recommendedName>
</protein>
<evidence type="ECO:0000313" key="4">
    <source>
        <dbReference type="EMBL" id="KAK4337050.1"/>
    </source>
</evidence>
<dbReference type="InterPro" id="IPR000048">
    <property type="entry name" value="IQ_motif_EF-hand-BS"/>
</dbReference>
<keyword evidence="2" id="KW-0175">Coiled coil</keyword>
<feature type="coiled-coil region" evidence="2">
    <location>
        <begin position="1155"/>
        <end position="1314"/>
    </location>
</feature>
<sequence>MSNKIINKNNKSDTQLIKKNFEGQSNFNSIINRRSASQLSQLVLTNKLVNSINQSSFNYNLGQNEDVPDSPFAKSSTTSSAYFSDNAETEAQYISRKTVQNILTAQRQLPVSNIELEKNKNVNKYPQQRNSSSSIDSLQDQSHILNYKKEYNLTSLSETDALTNINFSAKAQILNQKLLLSNNENINGQSLKQTLSAKENTNSKIVLPFRKELKSTDAGYDSYSLSSSDSYPSIGGSAVTAVGSIASSSGCSSASSNDKKLSLNNTLRSINEQIISNNESLPINQNNNSLPAEQQLLNLINENKMQDCDKLCSESDILLLRSHEKERESDLKAAAILSEDAAQKARAAMDAPYSNSHALISAKMKHSMCVMRSAALHRRIKELELEEKKKLKNIENNHHSRQSSRDSLSRQFKRNSLDKLNKLNDSLQQNLTSNNNQQSERNNYSTTKAVQLYCTLPKKPSSTSSLVQTNKNSEEQDYQNLNVVKNQLQQQIPQQLLSSSVVKVKSKNMLNRNTSSCSTSSNTSNNTKDLDSSINDNYSEIGDYVSSVKNSNKQHKIRKKLLIGNFIKRKNKSLPDLRDNKTTNPEVEIKEDSKTKSEDVVDTTLLPKKESTNPNNPKVSEKPIVNLTPDKQNVAKVSRKGFHPVFDNQNALSSSSSIKLVNPPVLNNCQTASVKNFKNQQVLNKSHSTNDFSKPILQELNAPPKAILPSPSLKNNSIKNCNNSDVSIKNQTESQSLIKNSNSQNFNSSNNESNIKTLTPPLPPVNEKEIINLKISVETSDELPPPPDHFLEDLREKRLIEKQLTEKNNQEQLSNLINENIENEIKEIKLQMSYNNLNKPPVISSPNNNRAAVRNLTTKFEKLTTLSNDNKPQILSNKPPLPLVENHKKQIDSNSYDVVDSNLKLGTSQKSGLRVAVLGLKNQPAQGSRIWTSDVKDVWVCATVVKKFERGDKELEVKDEKGNHQSAIIIQKHWRAHLVRKAYNKKLKQIIVVQSLIRKWLAKKVFKQLKIEARSIDHVKTLNRGLESKIIQLQQKIEFLKTEITKTRQLENENQEIKTEKAKLLSDIRNLKNIIIGKNKEVDYLKVQTEQEKEKNVQIETKLDEIKFNYEELKNKLSQFDKSYNKKVLEEQLAEREKIIQSKFEKEKKALLLERESEKSAHQQLLRKYAALEDKLLHNGEISDDFESRRPDISTVSLMMRCSELEQEKAKLKHENEEMRSAFANSIDENGTNSAAKVLAQHYSSLQNELDKIREERKHLKTIVLGQDSLKEPMVESEVISAFKSIINQLETELESQKDSNEQYKSELENFKKGNDKKDQVVSSTTTDIVLNANEEHVMKLNQEKILLKQKCKALIEENNKLRLEVLRRNVVGVGNENYYVGESKDSVNQNYLGMFEFAQKNTPLITKILITNLEPSDALKFPAHYLAYIMFMCIRYTDYINDETQVKTLLNEIISCLRRRARSTNSVEVLSLWLANVCCLLTCLKQFSGDEYFGVLDESLRSFDLFEYRQIFNDAIVHLVHNFLRLSEEKIQPLIVPAILEYEGLATSGICSQPSNLSRLGSLSSEQDGRDSPIEKPVSLMLKELSELYKFNSSGSSLMMPYFMLSHVLNI</sequence>
<evidence type="ECO:0000256" key="1">
    <source>
        <dbReference type="ARBA" id="ARBA00022860"/>
    </source>
</evidence>
<dbReference type="PROSITE" id="PS50096">
    <property type="entry name" value="IQ"/>
    <property type="match status" value="2"/>
</dbReference>
<feature type="compositionally biased region" description="Low complexity" evidence="3">
    <location>
        <begin position="513"/>
        <end position="527"/>
    </location>
</feature>
<feature type="compositionally biased region" description="Basic and acidic residues" evidence="3">
    <location>
        <begin position="574"/>
        <end position="599"/>
    </location>
</feature>
<gene>
    <name evidence="4" type="ORF">RND71_044126</name>
</gene>
<dbReference type="EMBL" id="JAVYJV010000060">
    <property type="protein sequence ID" value="KAK4337050.1"/>
    <property type="molecule type" value="Genomic_DNA"/>
</dbReference>
<feature type="compositionally biased region" description="Low complexity" evidence="3">
    <location>
        <begin position="740"/>
        <end position="754"/>
    </location>
</feature>
<dbReference type="SUPFAM" id="SSF52540">
    <property type="entry name" value="P-loop containing nucleoside triphosphate hydrolases"/>
    <property type="match status" value="1"/>
</dbReference>
<feature type="coiled-coil region" evidence="2">
    <location>
        <begin position="1338"/>
        <end position="1365"/>
    </location>
</feature>
<keyword evidence="1" id="KW-0112">Calmodulin-binding</keyword>
<organism evidence="4 5">
    <name type="scientific">Anisodus tanguticus</name>
    <dbReference type="NCBI Taxonomy" id="243964"/>
    <lineage>
        <taxon>Eukaryota</taxon>
        <taxon>Viridiplantae</taxon>
        <taxon>Streptophyta</taxon>
        <taxon>Embryophyta</taxon>
        <taxon>Tracheophyta</taxon>
        <taxon>Spermatophyta</taxon>
        <taxon>Magnoliopsida</taxon>
        <taxon>eudicotyledons</taxon>
        <taxon>Gunneridae</taxon>
        <taxon>Pentapetalae</taxon>
        <taxon>asterids</taxon>
        <taxon>lamiids</taxon>
        <taxon>Solanales</taxon>
        <taxon>Solanaceae</taxon>
        <taxon>Solanoideae</taxon>
        <taxon>Hyoscyameae</taxon>
        <taxon>Anisodus</taxon>
    </lineage>
</organism>
<proteinExistence type="predicted"/>
<dbReference type="Gene3D" id="1.20.5.190">
    <property type="match status" value="1"/>
</dbReference>
<feature type="region of interest" description="Disordered" evidence="3">
    <location>
        <begin position="508"/>
        <end position="534"/>
    </location>
</feature>
<accession>A0AAE1QP78</accession>
<evidence type="ECO:0000313" key="5">
    <source>
        <dbReference type="Proteomes" id="UP001291623"/>
    </source>
</evidence>
<dbReference type="InterPro" id="IPR027417">
    <property type="entry name" value="P-loop_NTPase"/>
</dbReference>
<dbReference type="CDD" id="cd23767">
    <property type="entry name" value="IQCD"/>
    <property type="match status" value="1"/>
</dbReference>
<reference evidence="4" key="1">
    <citation type="submission" date="2023-12" db="EMBL/GenBank/DDBJ databases">
        <title>Genome assembly of Anisodus tanguticus.</title>
        <authorList>
            <person name="Wang Y.-J."/>
        </authorList>
    </citation>
    <scope>NUCLEOTIDE SEQUENCE</scope>
    <source>
        <strain evidence="4">KB-2021</strain>
        <tissue evidence="4">Leaf</tissue>
    </source>
</reference>
<feature type="region of interest" description="Disordered" evidence="3">
    <location>
        <begin position="391"/>
        <end position="410"/>
    </location>
</feature>
<name>A0AAE1QP78_9SOLA</name>
<feature type="coiled-coil region" evidence="2">
    <location>
        <begin position="410"/>
        <end position="437"/>
    </location>
</feature>
<keyword evidence="5" id="KW-1185">Reference proteome</keyword>
<dbReference type="SMART" id="SM00015">
    <property type="entry name" value="IQ"/>
    <property type="match status" value="2"/>
</dbReference>
<dbReference type="Pfam" id="PF00612">
    <property type="entry name" value="IQ"/>
    <property type="match status" value="2"/>
</dbReference>
<evidence type="ECO:0008006" key="6">
    <source>
        <dbReference type="Google" id="ProtNLM"/>
    </source>
</evidence>
<dbReference type="GO" id="GO:0005516">
    <property type="term" value="F:calmodulin binding"/>
    <property type="evidence" value="ECO:0007669"/>
    <property type="project" value="UniProtKB-KW"/>
</dbReference>
<dbReference type="SUPFAM" id="SSF50084">
    <property type="entry name" value="Myosin S1 fragment, N-terminal domain"/>
    <property type="match status" value="1"/>
</dbReference>
<feature type="region of interest" description="Disordered" evidence="3">
    <location>
        <begin position="574"/>
        <end position="624"/>
    </location>
</feature>
<evidence type="ECO:0000256" key="2">
    <source>
        <dbReference type="SAM" id="Coils"/>
    </source>
</evidence>
<feature type="region of interest" description="Disordered" evidence="3">
    <location>
        <begin position="740"/>
        <end position="763"/>
    </location>
</feature>